<feature type="compositionally biased region" description="Low complexity" evidence="3">
    <location>
        <begin position="151"/>
        <end position="160"/>
    </location>
</feature>
<sequence>MPTIELKLGKDLGGLDLLNSECQVFRVLRPGGVFIVTFSNRMFYEKAIGAWREGTAYSRVQLVMQYFQCIEGFTKPEIVRELPATGGAQEDRSPFGWIMRLLGLSSGPKITSSSSSGVVSFVAQTSDWAQQEGEEQNPIDGFKWGEETLAETEATATSWEGEGGEDRGEGIRDGGVLEESEEESYPEPSEEAKIFVGNLPYDIDSEKLAQLFDQAGIVEIAEVIYNRETDQSRGFGFVTMSTVEEAEKAVEMFHRYIWRRQMDLVAFRTRLLHKYIRDPLLGVMKCNLLIGCLKNNKKN</sequence>
<accession>A0A7J7HVY2</accession>
<dbReference type="SMART" id="SM00360">
    <property type="entry name" value="RRM"/>
    <property type="match status" value="1"/>
</dbReference>
<organism evidence="5 6">
    <name type="scientific">Camellia sinensis</name>
    <name type="common">Tea plant</name>
    <name type="synonym">Thea sinensis</name>
    <dbReference type="NCBI Taxonomy" id="4442"/>
    <lineage>
        <taxon>Eukaryota</taxon>
        <taxon>Viridiplantae</taxon>
        <taxon>Streptophyta</taxon>
        <taxon>Embryophyta</taxon>
        <taxon>Tracheophyta</taxon>
        <taxon>Spermatophyta</taxon>
        <taxon>Magnoliopsida</taxon>
        <taxon>eudicotyledons</taxon>
        <taxon>Gunneridae</taxon>
        <taxon>Pentapetalae</taxon>
        <taxon>asterids</taxon>
        <taxon>Ericales</taxon>
        <taxon>Theaceae</taxon>
        <taxon>Camellia</taxon>
    </lineage>
</organism>
<keyword evidence="1 2" id="KW-0694">RNA-binding</keyword>
<dbReference type="InterPro" id="IPR035979">
    <property type="entry name" value="RBD_domain_sf"/>
</dbReference>
<dbReference type="GO" id="GO:1901259">
    <property type="term" value="P:chloroplast rRNA processing"/>
    <property type="evidence" value="ECO:0007669"/>
    <property type="project" value="TreeGrafter"/>
</dbReference>
<dbReference type="GO" id="GO:0003729">
    <property type="term" value="F:mRNA binding"/>
    <property type="evidence" value="ECO:0007669"/>
    <property type="project" value="TreeGrafter"/>
</dbReference>
<protein>
    <recommendedName>
        <fullName evidence="4">RRM domain-containing protein</fullName>
    </recommendedName>
</protein>
<evidence type="ECO:0000313" key="6">
    <source>
        <dbReference type="Proteomes" id="UP000593564"/>
    </source>
</evidence>
<keyword evidence="6" id="KW-1185">Reference proteome</keyword>
<dbReference type="Gene3D" id="3.30.70.330">
    <property type="match status" value="1"/>
</dbReference>
<dbReference type="PANTHER" id="PTHR48025:SF3">
    <property type="entry name" value="31 KDA RIBONUCLEOPROTEIN, CHLOROPLASTIC-RELATED"/>
    <property type="match status" value="1"/>
</dbReference>
<dbReference type="Pfam" id="PF00076">
    <property type="entry name" value="RRM_1"/>
    <property type="match status" value="1"/>
</dbReference>
<dbReference type="InterPro" id="IPR050502">
    <property type="entry name" value="Euk_RNA-bind_prot"/>
</dbReference>
<comment type="caution">
    <text evidence="5">The sequence shown here is derived from an EMBL/GenBank/DDBJ whole genome shotgun (WGS) entry which is preliminary data.</text>
</comment>
<dbReference type="SUPFAM" id="SSF54928">
    <property type="entry name" value="RNA-binding domain, RBD"/>
    <property type="match status" value="1"/>
</dbReference>
<reference evidence="5 6" key="2">
    <citation type="submission" date="2020-07" db="EMBL/GenBank/DDBJ databases">
        <title>Genome assembly of wild tea tree DASZ reveals pedigree and selection history of tea varieties.</title>
        <authorList>
            <person name="Zhang W."/>
        </authorList>
    </citation>
    <scope>NUCLEOTIDE SEQUENCE [LARGE SCALE GENOMIC DNA]</scope>
    <source>
        <strain evidence="6">cv. G240</strain>
        <tissue evidence="5">Leaf</tissue>
    </source>
</reference>
<dbReference type="InterPro" id="IPR000504">
    <property type="entry name" value="RRM_dom"/>
</dbReference>
<name>A0A7J7HVY2_CAMSI</name>
<reference evidence="6" key="1">
    <citation type="journal article" date="2020" name="Nat. Commun.">
        <title>Genome assembly of wild tea tree DASZ reveals pedigree and selection history of tea varieties.</title>
        <authorList>
            <person name="Zhang W."/>
            <person name="Zhang Y."/>
            <person name="Qiu H."/>
            <person name="Guo Y."/>
            <person name="Wan H."/>
            <person name="Zhang X."/>
            <person name="Scossa F."/>
            <person name="Alseekh S."/>
            <person name="Zhang Q."/>
            <person name="Wang P."/>
            <person name="Xu L."/>
            <person name="Schmidt M.H."/>
            <person name="Jia X."/>
            <person name="Li D."/>
            <person name="Zhu A."/>
            <person name="Guo F."/>
            <person name="Chen W."/>
            <person name="Ni D."/>
            <person name="Usadel B."/>
            <person name="Fernie A.R."/>
            <person name="Wen W."/>
        </authorList>
    </citation>
    <scope>NUCLEOTIDE SEQUENCE [LARGE SCALE GENOMIC DNA]</scope>
    <source>
        <strain evidence="6">cv. G240</strain>
    </source>
</reference>
<dbReference type="PROSITE" id="PS50102">
    <property type="entry name" value="RRM"/>
    <property type="match status" value="1"/>
</dbReference>
<evidence type="ECO:0000256" key="1">
    <source>
        <dbReference type="ARBA" id="ARBA00022884"/>
    </source>
</evidence>
<feature type="compositionally biased region" description="Acidic residues" evidence="3">
    <location>
        <begin position="176"/>
        <end position="189"/>
    </location>
</feature>
<gene>
    <name evidence="5" type="ORF">HYC85_003459</name>
</gene>
<dbReference type="PANTHER" id="PTHR48025">
    <property type="entry name" value="OS02G0815200 PROTEIN"/>
    <property type="match status" value="1"/>
</dbReference>
<dbReference type="AlphaFoldDB" id="A0A7J7HVY2"/>
<proteinExistence type="predicted"/>
<dbReference type="InterPro" id="IPR012677">
    <property type="entry name" value="Nucleotide-bd_a/b_plait_sf"/>
</dbReference>
<dbReference type="EMBL" id="JACBKZ010000002">
    <property type="protein sequence ID" value="KAF5956234.1"/>
    <property type="molecule type" value="Genomic_DNA"/>
</dbReference>
<feature type="domain" description="RRM" evidence="4">
    <location>
        <begin position="192"/>
        <end position="279"/>
    </location>
</feature>
<evidence type="ECO:0000256" key="2">
    <source>
        <dbReference type="PROSITE-ProRule" id="PRU00176"/>
    </source>
</evidence>
<evidence type="ECO:0000259" key="4">
    <source>
        <dbReference type="PROSITE" id="PS50102"/>
    </source>
</evidence>
<feature type="region of interest" description="Disordered" evidence="3">
    <location>
        <begin position="151"/>
        <end position="189"/>
    </location>
</feature>
<dbReference type="Proteomes" id="UP000593564">
    <property type="component" value="Unassembled WGS sequence"/>
</dbReference>
<dbReference type="GO" id="GO:0009535">
    <property type="term" value="C:chloroplast thylakoid membrane"/>
    <property type="evidence" value="ECO:0007669"/>
    <property type="project" value="TreeGrafter"/>
</dbReference>
<evidence type="ECO:0000256" key="3">
    <source>
        <dbReference type="SAM" id="MobiDB-lite"/>
    </source>
</evidence>
<evidence type="ECO:0000313" key="5">
    <source>
        <dbReference type="EMBL" id="KAF5956234.1"/>
    </source>
</evidence>